<dbReference type="Gene3D" id="2.40.10.10">
    <property type="entry name" value="Trypsin-like serine proteases"/>
    <property type="match status" value="2"/>
</dbReference>
<dbReference type="GO" id="GO:0006508">
    <property type="term" value="P:proteolysis"/>
    <property type="evidence" value="ECO:0007669"/>
    <property type="project" value="UniProtKB-KW"/>
</dbReference>
<keyword evidence="1" id="KW-0645">Protease</keyword>
<accession>A0A858RFW3</accession>
<organism evidence="5 6">
    <name type="scientific">Luteolibacter luteus</name>
    <dbReference type="NCBI Taxonomy" id="2728835"/>
    <lineage>
        <taxon>Bacteria</taxon>
        <taxon>Pseudomonadati</taxon>
        <taxon>Verrucomicrobiota</taxon>
        <taxon>Verrucomicrobiia</taxon>
        <taxon>Verrucomicrobiales</taxon>
        <taxon>Verrucomicrobiaceae</taxon>
        <taxon>Luteolibacter</taxon>
    </lineage>
</organism>
<dbReference type="GO" id="GO:0004252">
    <property type="term" value="F:serine-type endopeptidase activity"/>
    <property type="evidence" value="ECO:0007669"/>
    <property type="project" value="InterPro"/>
</dbReference>
<dbReference type="RefSeq" id="WP_169454050.1">
    <property type="nucleotide sequence ID" value="NZ_CP051774.1"/>
</dbReference>
<keyword evidence="3" id="KW-0732">Signal</keyword>
<dbReference type="InterPro" id="IPR002884">
    <property type="entry name" value="P_dom"/>
</dbReference>
<name>A0A858RFW3_9BACT</name>
<feature type="domain" description="P/Homo B" evidence="4">
    <location>
        <begin position="278"/>
        <end position="413"/>
    </location>
</feature>
<dbReference type="Gene3D" id="2.60.120.260">
    <property type="entry name" value="Galactose-binding domain-like"/>
    <property type="match status" value="1"/>
</dbReference>
<dbReference type="AlphaFoldDB" id="A0A858RFW3"/>
<dbReference type="EMBL" id="CP051774">
    <property type="protein sequence ID" value="QJE95737.1"/>
    <property type="molecule type" value="Genomic_DNA"/>
</dbReference>
<evidence type="ECO:0000313" key="6">
    <source>
        <dbReference type="Proteomes" id="UP000501812"/>
    </source>
</evidence>
<keyword evidence="6" id="KW-1185">Reference proteome</keyword>
<evidence type="ECO:0000259" key="4">
    <source>
        <dbReference type="PROSITE" id="PS51829"/>
    </source>
</evidence>
<proteinExistence type="predicted"/>
<dbReference type="KEGG" id="luo:HHL09_08040"/>
<feature type="signal peptide" evidence="3">
    <location>
        <begin position="1"/>
        <end position="19"/>
    </location>
</feature>
<sequence length="413" mass="44106">MKFATPACLLLGLPLCALAQEPPKTNSSQKVDSGLLSTEPYRHTGIVFAGDDANAFRGSGVVASDPKLFFTASHVLWDDEKQKWFLPPEWVGGYSADATPGLGKFSRGYFRWAGYSSVVTESGTETRGAFSRDISLAWGLEDFVEGEPAQIDFKGVNSLRKAKTSMITGYPALLDYTGESGGYFLHATEPDLTPFKSAVTANGNYLYATHISTGPGNSGGPVWSQDDGGQWKVSGLLVSGRPSEAGVYAMSSSVKSLLRAASPVIADPRKSNKSVQLVSTDTCRMVMNKPKRIPDGLHRWTKIPLKCIRFPEGSVVATAYLDLNITTNHRGDLIVAVLGPDGTMAIVHDGQGAGEDNLEFDDLPLSALFQDASAVGNWALLVQDRLTADPAVVTKLELEITAQPKTGGGSTDP</sequence>
<feature type="chain" id="PRO_5032542495" description="P/Homo B domain-containing protein" evidence="3">
    <location>
        <begin position="20"/>
        <end position="413"/>
    </location>
</feature>
<dbReference type="SUPFAM" id="SSF50494">
    <property type="entry name" value="Trypsin-like serine proteases"/>
    <property type="match status" value="1"/>
</dbReference>
<evidence type="ECO:0000256" key="2">
    <source>
        <dbReference type="ARBA" id="ARBA00022801"/>
    </source>
</evidence>
<reference evidence="5 6" key="1">
    <citation type="submission" date="2020-04" db="EMBL/GenBank/DDBJ databases">
        <title>Luteolibacter sp. G-1-1-1 isolated from soil.</title>
        <authorList>
            <person name="Dahal R.H."/>
        </authorList>
    </citation>
    <scope>NUCLEOTIDE SEQUENCE [LARGE SCALE GENOMIC DNA]</scope>
    <source>
        <strain evidence="5 6">G-1-1-1</strain>
    </source>
</reference>
<dbReference type="PROSITE" id="PS51829">
    <property type="entry name" value="P_HOMO_B"/>
    <property type="match status" value="1"/>
</dbReference>
<evidence type="ECO:0000256" key="3">
    <source>
        <dbReference type="SAM" id="SignalP"/>
    </source>
</evidence>
<gene>
    <name evidence="5" type="ORF">HHL09_08040</name>
</gene>
<dbReference type="InterPro" id="IPR043504">
    <property type="entry name" value="Peptidase_S1_PA_chymotrypsin"/>
</dbReference>
<evidence type="ECO:0000256" key="1">
    <source>
        <dbReference type="ARBA" id="ARBA00022670"/>
    </source>
</evidence>
<keyword evidence="2" id="KW-0378">Hydrolase</keyword>
<dbReference type="InterPro" id="IPR009003">
    <property type="entry name" value="Peptidase_S1_PA"/>
</dbReference>
<dbReference type="Proteomes" id="UP000501812">
    <property type="component" value="Chromosome"/>
</dbReference>
<evidence type="ECO:0000313" key="5">
    <source>
        <dbReference type="EMBL" id="QJE95737.1"/>
    </source>
</evidence>
<dbReference type="Pfam" id="PF01483">
    <property type="entry name" value="P_proprotein"/>
    <property type="match status" value="1"/>
</dbReference>
<protein>
    <recommendedName>
        <fullName evidence="4">P/Homo B domain-containing protein</fullName>
    </recommendedName>
</protein>
<dbReference type="SUPFAM" id="SSF49785">
    <property type="entry name" value="Galactose-binding domain-like"/>
    <property type="match status" value="1"/>
</dbReference>
<dbReference type="InterPro" id="IPR008979">
    <property type="entry name" value="Galactose-bd-like_sf"/>
</dbReference>